<feature type="binding site" description="axial binding residue" evidence="17">
    <location>
        <position position="1359"/>
    </location>
    <ligand>
        <name>heme</name>
        <dbReference type="ChEBI" id="CHEBI:30413"/>
    </ligand>
    <ligandPart>
        <name>Fe</name>
        <dbReference type="ChEBI" id="CHEBI:18248"/>
    </ligandPart>
</feature>
<evidence type="ECO:0000256" key="11">
    <source>
        <dbReference type="ARBA" id="ARBA00023242"/>
    </source>
</evidence>
<evidence type="ECO:0000256" key="5">
    <source>
        <dbReference type="ARBA" id="ARBA00022763"/>
    </source>
</evidence>
<dbReference type="PRINTS" id="PR00385">
    <property type="entry name" value="P450"/>
</dbReference>
<evidence type="ECO:0000256" key="16">
    <source>
        <dbReference type="ARBA" id="ARBA00082391"/>
    </source>
</evidence>
<dbReference type="FunFam" id="1.10.630.10:FF:000053">
    <property type="entry name" value="Cytochrome P450 benzoate 4-monooxygenase"/>
    <property type="match status" value="1"/>
</dbReference>
<dbReference type="GeneID" id="55998433"/>
<keyword evidence="9" id="KW-0325">Glycoprotein</keyword>
<evidence type="ECO:0000313" key="20">
    <source>
        <dbReference type="EMBL" id="QKX63783.1"/>
    </source>
</evidence>
<evidence type="ECO:0000256" key="2">
    <source>
        <dbReference type="ARBA" id="ARBA00004370"/>
    </source>
</evidence>
<keyword evidence="17" id="KW-0349">Heme</keyword>
<dbReference type="GO" id="GO:0005506">
    <property type="term" value="F:iron ion binding"/>
    <property type="evidence" value="ECO:0007669"/>
    <property type="project" value="InterPro"/>
</dbReference>
<feature type="compositionally biased region" description="Basic and acidic residues" evidence="18">
    <location>
        <begin position="91"/>
        <end position="105"/>
    </location>
</feature>
<evidence type="ECO:0000256" key="17">
    <source>
        <dbReference type="PIRSR" id="PIRSR602401-1"/>
    </source>
</evidence>
<dbReference type="GO" id="GO:0018664">
    <property type="term" value="F:benzoate 4-monooxygenase activity"/>
    <property type="evidence" value="ECO:0007669"/>
    <property type="project" value="UniProtKB-EC"/>
</dbReference>
<dbReference type="InterPro" id="IPR011084">
    <property type="entry name" value="DRMBL"/>
</dbReference>
<evidence type="ECO:0000256" key="13">
    <source>
        <dbReference type="ARBA" id="ARBA00066552"/>
    </source>
</evidence>
<dbReference type="PANTHER" id="PTHR23240">
    <property type="entry name" value="DNA CROSS-LINK REPAIR PROTEIN PSO2/SNM1-RELATED"/>
    <property type="match status" value="1"/>
</dbReference>
<evidence type="ECO:0000256" key="7">
    <source>
        <dbReference type="ARBA" id="ARBA00023004"/>
    </source>
</evidence>
<dbReference type="GO" id="GO:0005634">
    <property type="term" value="C:nucleus"/>
    <property type="evidence" value="ECO:0007669"/>
    <property type="project" value="UniProtKB-SubCell"/>
</dbReference>
<evidence type="ECO:0000259" key="19">
    <source>
        <dbReference type="Pfam" id="PF07522"/>
    </source>
</evidence>
<dbReference type="InterPro" id="IPR036396">
    <property type="entry name" value="Cyt_P450_sf"/>
</dbReference>
<proteinExistence type="inferred from homology"/>
<dbReference type="GO" id="GO:0035312">
    <property type="term" value="F:5'-3' DNA exonuclease activity"/>
    <property type="evidence" value="ECO:0007669"/>
    <property type="project" value="TreeGrafter"/>
</dbReference>
<dbReference type="PROSITE" id="PS00086">
    <property type="entry name" value="CYTOCHROME_P450"/>
    <property type="match status" value="1"/>
</dbReference>
<evidence type="ECO:0000256" key="3">
    <source>
        <dbReference type="ARBA" id="ARBA00010304"/>
    </source>
</evidence>
<dbReference type="Pfam" id="PF00067">
    <property type="entry name" value="p450"/>
    <property type="match status" value="1"/>
</dbReference>
<keyword evidence="5" id="KW-0227">DNA damage</keyword>
<dbReference type="RefSeq" id="XP_035349957.1">
    <property type="nucleotide sequence ID" value="XM_035494064.1"/>
</dbReference>
<dbReference type="FunFam" id="3.60.15.10:FF:000038">
    <property type="entry name" value="DNA cross-link repair protein pso2/snm1"/>
    <property type="match status" value="1"/>
</dbReference>
<name>A0A7H8RGS5_TALRU</name>
<dbReference type="PANTHER" id="PTHR23240:SF6">
    <property type="entry name" value="DNA CROSS-LINK REPAIR 1A PROTEIN"/>
    <property type="match status" value="1"/>
</dbReference>
<dbReference type="Gene3D" id="3.40.50.12650">
    <property type="match status" value="1"/>
</dbReference>
<dbReference type="GO" id="GO:0006303">
    <property type="term" value="P:double-strand break repair via nonhomologous end joining"/>
    <property type="evidence" value="ECO:0007669"/>
    <property type="project" value="TreeGrafter"/>
</dbReference>
<dbReference type="Proteomes" id="UP000509510">
    <property type="component" value="Chromosome VI"/>
</dbReference>
<evidence type="ECO:0000256" key="18">
    <source>
        <dbReference type="SAM" id="MobiDB-lite"/>
    </source>
</evidence>
<dbReference type="Gene3D" id="1.10.630.10">
    <property type="entry name" value="Cytochrome P450"/>
    <property type="match status" value="1"/>
</dbReference>
<evidence type="ECO:0000256" key="10">
    <source>
        <dbReference type="ARBA" id="ARBA00023204"/>
    </source>
</evidence>
<sequence>MAGSGPKRPFSTPKRTAAPANKRTSSVKKNTSILSFFKKNDGPQSTQARITQFGVKVPRAEDKGDEGNKPEDTPFEALFVEDRRRPPKNLVDIRDNGQSKARQIDPVKPNSSMDGLFDGSDNVKENDDVRFNENGGSLKRRKVDSPPVIKQKEQKGPFIDESDSEEEDEYSNVPLFTNPPSQPTPSERPPLVREATSNFETGAVADDFEDIEDDEFEGEEFMERPWVDGELEEDVIDDTSEPLGDGSACPICQSSIAGLSDSEASVHVNACLDGNPQSEPERNAAVPSGLTRQEKAAIPKAGQRNPFAAAATGVASAFTKLMAGNAEDSAWATAAANQVSSKGKQAYERTCPFYKILPGFSITVDAFRYGAVEGCEAYFLSHFHSDHYVGLTSSWRHGRIYCSKVTGNLVRQQIKVNPKYIVDLEFEEKTEVPGTKGVYVTMIAANHCPGSSLFLFEKILESGRVQRVLHCGDFRACPAHVQHPLLRPDVVDQVSGKSRQQRIDVCYLDTTYLNPKYAFPNQEAVISACAAMCVQLNEKHGSENEALEAHKFADGTKVISKFFAKSDGDSDQPREVESTARGRLLVVIGTYSIGKERICIGIARALKCKIYAPAQKQRVCACLEDAELSSLLTDNPLEAQIHMQILFEIRTETLADYLQSFKGHFSRVVGFRPTGWNYRAPGGRLLDNPPVANVLHSSNWKTSFGVKDMVPQRGSTKQASCFGVPYSEHSSFRELTMFCCALRIGRVIPTVNVGSAKSREKMKAWFERWEAEKRNAADHAEAGTESGELPVAAHRPRKTGPASKSASRALHTRQDQVPTAWPGLRVSTLLCRERLHYLTTLDRSWRDDLFFVVQSLLSPFNLFYLQLCLCQALHLSVVLDSQLDLSSPHSCSPPIAMSNSSFVSYLLSPYAIPVVLAVFFVLPYLSKSHLRGIPAPFPAAFTNLWLFFQARRGRRFIAVNDAHKKYGKLVRIQPGHVSVADDAAIQSIYGHGNGFLKTDYYDAFVSIRRGLFNTRDRHDHSRKRKTVSHTFSAKSIGQFEQYIHANIELFVTQLNTICQNQTHPRTGYASIDALNWFNYLAFDIIGDLAFGAPFGMLAKGKDVAEVRMAPDAPPTYAPAVEVLNRRGEVSATLGCLLALKPYASYLPDSFFSKGLQAVQNLAGIAIARVNERLKPEAVEKNTRVDLLARLMEGKDETGALMGREELTAEALTQLIAGSDTTSNTSCAMLYWVLRTPGVVQKLQEAIDEAVPPGVDVPSYAMLKDIPYIQYVLQETMRIHSTSSLGLPRQIPANSPPIEISGHTFHPGDILSVPAYTIHHSTEIWGRDAEAFVPERWAPERLTARQKAAFIPFSTGPRACVGRNVAEMELTNIVGAVFRNFEFVIEQQHPMETREGFLRKPLGLDVGIKRRVHA</sequence>
<evidence type="ECO:0000256" key="12">
    <source>
        <dbReference type="ARBA" id="ARBA00050706"/>
    </source>
</evidence>
<keyword evidence="7 17" id="KW-0408">Iron</keyword>
<dbReference type="KEGG" id="trg:TRUGW13939_10954"/>
<dbReference type="SUPFAM" id="SSF56281">
    <property type="entry name" value="Metallo-hydrolase/oxidoreductase"/>
    <property type="match status" value="1"/>
</dbReference>
<dbReference type="OrthoDB" id="1470350at2759"/>
<feature type="domain" description="DNA repair metallo-beta-lactamase" evidence="19">
    <location>
        <begin position="627"/>
        <end position="754"/>
    </location>
</feature>
<dbReference type="Gene3D" id="3.60.15.10">
    <property type="entry name" value="Ribonuclease Z/Hydroxyacylglutathione hydrolase-like"/>
    <property type="match status" value="1"/>
</dbReference>
<evidence type="ECO:0000256" key="8">
    <source>
        <dbReference type="ARBA" id="ARBA00023136"/>
    </source>
</evidence>
<evidence type="ECO:0000256" key="14">
    <source>
        <dbReference type="ARBA" id="ARBA00072826"/>
    </source>
</evidence>
<dbReference type="CDD" id="cd16273">
    <property type="entry name" value="SNM1A-1C-like_MBL-fold"/>
    <property type="match status" value="1"/>
</dbReference>
<dbReference type="CDD" id="cd11061">
    <property type="entry name" value="CYP67-like"/>
    <property type="match status" value="1"/>
</dbReference>
<feature type="compositionally biased region" description="Basic and acidic residues" evidence="18">
    <location>
        <begin position="121"/>
        <end position="131"/>
    </location>
</feature>
<keyword evidence="4 17" id="KW-0479">Metal-binding</keyword>
<keyword evidence="10" id="KW-0234">DNA repair</keyword>
<accession>A0A7H8RGS5</accession>
<dbReference type="GO" id="GO:0036297">
    <property type="term" value="P:interstrand cross-link repair"/>
    <property type="evidence" value="ECO:0007669"/>
    <property type="project" value="TreeGrafter"/>
</dbReference>
<organism evidence="20 21">
    <name type="scientific">Talaromyces rugulosus</name>
    <name type="common">Penicillium rugulosum</name>
    <dbReference type="NCBI Taxonomy" id="121627"/>
    <lineage>
        <taxon>Eukaryota</taxon>
        <taxon>Fungi</taxon>
        <taxon>Dikarya</taxon>
        <taxon>Ascomycota</taxon>
        <taxon>Pezizomycotina</taxon>
        <taxon>Eurotiomycetes</taxon>
        <taxon>Eurotiomycetidae</taxon>
        <taxon>Eurotiales</taxon>
        <taxon>Trichocomaceae</taxon>
        <taxon>Talaromyces</taxon>
        <taxon>Talaromyces sect. Islandici</taxon>
    </lineage>
</organism>
<keyword evidence="6" id="KW-0560">Oxidoreductase</keyword>
<gene>
    <name evidence="20" type="ORF">TRUGW13939_10954</name>
</gene>
<reference evidence="21" key="1">
    <citation type="submission" date="2020-06" db="EMBL/GenBank/DDBJ databases">
        <title>A chromosome-scale genome assembly of Talaromyces rugulosus W13939.</title>
        <authorList>
            <person name="Wang B."/>
            <person name="Guo L."/>
            <person name="Ye K."/>
            <person name="Wang L."/>
        </authorList>
    </citation>
    <scope>NUCLEOTIDE SEQUENCE [LARGE SCALE GENOMIC DNA]</scope>
    <source>
        <strain evidence="21">W13939</strain>
    </source>
</reference>
<dbReference type="SUPFAM" id="SSF48264">
    <property type="entry name" value="Cytochrome P450"/>
    <property type="match status" value="1"/>
</dbReference>
<comment type="cofactor">
    <cofactor evidence="17">
        <name>heme</name>
        <dbReference type="ChEBI" id="CHEBI:30413"/>
    </cofactor>
</comment>
<keyword evidence="21" id="KW-1185">Reference proteome</keyword>
<dbReference type="InterPro" id="IPR002401">
    <property type="entry name" value="Cyt_P450_E_grp-I"/>
</dbReference>
<feature type="compositionally biased region" description="Basic and acidic residues" evidence="18">
    <location>
        <begin position="58"/>
        <end position="72"/>
    </location>
</feature>
<protein>
    <recommendedName>
        <fullName evidence="14">Benzoate 4-monooxygenase bphA</fullName>
        <ecNumber evidence="13">1.14.14.92</ecNumber>
    </recommendedName>
    <alternativeName>
        <fullName evidence="15">Benzoate-para-hydroxylase A</fullName>
    </alternativeName>
    <alternativeName>
        <fullName evidence="16">Cytochrome P450 monooxygenase cyp53A1</fullName>
    </alternativeName>
</protein>
<keyword evidence="11" id="KW-0539">Nucleus</keyword>
<dbReference type="PRINTS" id="PR00463">
    <property type="entry name" value="EP450I"/>
</dbReference>
<comment type="similarity">
    <text evidence="3">Belongs to the DNA repair metallo-beta-lactamase (DRMBL) family.</text>
</comment>
<keyword evidence="8" id="KW-0472">Membrane</keyword>
<dbReference type="InterPro" id="IPR001128">
    <property type="entry name" value="Cyt_P450"/>
</dbReference>
<feature type="region of interest" description="Disordered" evidence="18">
    <location>
        <begin position="776"/>
        <end position="813"/>
    </location>
</feature>
<dbReference type="FunFam" id="3.40.50.12650:FF:000007">
    <property type="entry name" value="DNA cross-link repair 1A protein, variant"/>
    <property type="match status" value="1"/>
</dbReference>
<comment type="subcellular location">
    <subcellularLocation>
        <location evidence="2">Membrane</location>
    </subcellularLocation>
    <subcellularLocation>
        <location evidence="1">Nucleus</location>
    </subcellularLocation>
</comment>
<feature type="region of interest" description="Disordered" evidence="18">
    <location>
        <begin position="1"/>
        <end position="191"/>
    </location>
</feature>
<evidence type="ECO:0000256" key="9">
    <source>
        <dbReference type="ARBA" id="ARBA00023180"/>
    </source>
</evidence>
<dbReference type="EC" id="1.14.14.92" evidence="13"/>
<dbReference type="EMBL" id="CP055903">
    <property type="protein sequence ID" value="QKX63783.1"/>
    <property type="molecule type" value="Genomic_DNA"/>
</dbReference>
<dbReference type="GO" id="GO:0003684">
    <property type="term" value="F:damaged DNA binding"/>
    <property type="evidence" value="ECO:0007669"/>
    <property type="project" value="TreeGrafter"/>
</dbReference>
<evidence type="ECO:0000313" key="21">
    <source>
        <dbReference type="Proteomes" id="UP000509510"/>
    </source>
</evidence>
<dbReference type="InterPro" id="IPR017972">
    <property type="entry name" value="Cyt_P450_CS"/>
</dbReference>
<feature type="compositionally biased region" description="Polar residues" evidence="18">
    <location>
        <begin position="22"/>
        <end position="34"/>
    </location>
</feature>
<evidence type="ECO:0000256" key="1">
    <source>
        <dbReference type="ARBA" id="ARBA00004123"/>
    </source>
</evidence>
<evidence type="ECO:0000256" key="15">
    <source>
        <dbReference type="ARBA" id="ARBA00081895"/>
    </source>
</evidence>
<dbReference type="GO" id="GO:0020037">
    <property type="term" value="F:heme binding"/>
    <property type="evidence" value="ECO:0007669"/>
    <property type="project" value="InterPro"/>
</dbReference>
<evidence type="ECO:0000256" key="4">
    <source>
        <dbReference type="ARBA" id="ARBA00022723"/>
    </source>
</evidence>
<dbReference type="InterPro" id="IPR036866">
    <property type="entry name" value="RibonucZ/Hydroxyglut_hydro"/>
</dbReference>
<dbReference type="GO" id="GO:0016020">
    <property type="term" value="C:membrane"/>
    <property type="evidence" value="ECO:0007669"/>
    <property type="project" value="UniProtKB-SubCell"/>
</dbReference>
<comment type="catalytic activity">
    <reaction evidence="12">
        <text>benzoate + reduced [NADPH--hemoprotein reductase] + O2 = 4-hydroxybenzoate + oxidized [NADPH--hemoprotein reductase] + H2O + H(+)</text>
        <dbReference type="Rhea" id="RHEA:18033"/>
        <dbReference type="Rhea" id="RHEA-COMP:11964"/>
        <dbReference type="Rhea" id="RHEA-COMP:11965"/>
        <dbReference type="ChEBI" id="CHEBI:15377"/>
        <dbReference type="ChEBI" id="CHEBI:15378"/>
        <dbReference type="ChEBI" id="CHEBI:15379"/>
        <dbReference type="ChEBI" id="CHEBI:16150"/>
        <dbReference type="ChEBI" id="CHEBI:17879"/>
        <dbReference type="ChEBI" id="CHEBI:57618"/>
        <dbReference type="ChEBI" id="CHEBI:58210"/>
        <dbReference type="EC" id="1.14.14.92"/>
    </reaction>
</comment>
<feature type="compositionally biased region" description="Acidic residues" evidence="18">
    <location>
        <begin position="160"/>
        <end position="170"/>
    </location>
</feature>
<evidence type="ECO:0000256" key="6">
    <source>
        <dbReference type="ARBA" id="ARBA00023002"/>
    </source>
</evidence>
<dbReference type="Pfam" id="PF07522">
    <property type="entry name" value="DRMBL"/>
    <property type="match status" value="1"/>
</dbReference>